<keyword evidence="5" id="KW-0067">ATP-binding</keyword>
<accession>A0ABQ0CC18</accession>
<dbReference type="EC" id="6.3.5.4" evidence="3"/>
<dbReference type="InterPro" id="IPR006426">
    <property type="entry name" value="Asn_synth_AEB"/>
</dbReference>
<comment type="pathway">
    <text evidence="1">Amino-acid biosynthesis; L-asparagine biosynthesis; L-asparagine from L-aspartate (L-Gln route): step 1/1.</text>
</comment>
<keyword evidence="9" id="KW-0436">Ligase</keyword>
<dbReference type="Pfam" id="PF00733">
    <property type="entry name" value="Asn_synthase"/>
    <property type="match status" value="1"/>
</dbReference>
<dbReference type="Proteomes" id="UP001628193">
    <property type="component" value="Unassembled WGS sequence"/>
</dbReference>
<comment type="caution">
    <text evidence="9">The sequence shown here is derived from an EMBL/GenBank/DDBJ whole genome shotgun (WGS) entry which is preliminary data.</text>
</comment>
<dbReference type="PIRSF" id="PIRSF001589">
    <property type="entry name" value="Asn_synthetase_glu-h"/>
    <property type="match status" value="1"/>
</dbReference>
<dbReference type="CDD" id="cd01991">
    <property type="entry name" value="Asn_synthase_B_C"/>
    <property type="match status" value="1"/>
</dbReference>
<evidence type="ECO:0000256" key="6">
    <source>
        <dbReference type="ARBA" id="ARBA00022962"/>
    </source>
</evidence>
<dbReference type="InterPro" id="IPR014729">
    <property type="entry name" value="Rossmann-like_a/b/a_fold"/>
</dbReference>
<dbReference type="InterPro" id="IPR051786">
    <property type="entry name" value="ASN_synthetase/amidase"/>
</dbReference>
<dbReference type="PROSITE" id="PS51278">
    <property type="entry name" value="GATASE_TYPE_2"/>
    <property type="match status" value="1"/>
</dbReference>
<keyword evidence="6" id="KW-0315">Glutamine amidotransferase</keyword>
<dbReference type="InterPro" id="IPR029055">
    <property type="entry name" value="Ntn_hydrolases_N"/>
</dbReference>
<dbReference type="InterPro" id="IPR033738">
    <property type="entry name" value="AsnB_N"/>
</dbReference>
<evidence type="ECO:0000256" key="1">
    <source>
        <dbReference type="ARBA" id="ARBA00005187"/>
    </source>
</evidence>
<dbReference type="InterPro" id="IPR001962">
    <property type="entry name" value="Asn_synthase"/>
</dbReference>
<reference evidence="9 10" key="2">
    <citation type="submission" date="2024-09" db="EMBL/GenBank/DDBJ databases">
        <title>Draft genome sequence of Candidatus Magnetaquicoccaceae bacterium FCR-1.</title>
        <authorList>
            <person name="Shimoshige H."/>
            <person name="Shimamura S."/>
            <person name="Taoka A."/>
            <person name="Kobayashi H."/>
            <person name="Maekawa T."/>
        </authorList>
    </citation>
    <scope>NUCLEOTIDE SEQUENCE [LARGE SCALE GENOMIC DNA]</scope>
    <source>
        <strain evidence="9 10">FCR-1</strain>
    </source>
</reference>
<dbReference type="Pfam" id="PF13537">
    <property type="entry name" value="GATase_7"/>
    <property type="match status" value="1"/>
</dbReference>
<dbReference type="Gene3D" id="3.60.20.10">
    <property type="entry name" value="Glutamine Phosphoribosylpyrophosphate, subunit 1, domain 1"/>
    <property type="match status" value="1"/>
</dbReference>
<dbReference type="Gene3D" id="3.40.50.620">
    <property type="entry name" value="HUPs"/>
    <property type="match status" value="1"/>
</dbReference>
<evidence type="ECO:0000256" key="7">
    <source>
        <dbReference type="ARBA" id="ARBA00048741"/>
    </source>
</evidence>
<dbReference type="EMBL" id="BAAFGK010000004">
    <property type="protein sequence ID" value="GAB0058235.1"/>
    <property type="molecule type" value="Genomic_DNA"/>
</dbReference>
<organism evidence="9 10">
    <name type="scientific">Candidatus Magnetaquiglobus chichijimensis</name>
    <dbReference type="NCBI Taxonomy" id="3141448"/>
    <lineage>
        <taxon>Bacteria</taxon>
        <taxon>Pseudomonadati</taxon>
        <taxon>Pseudomonadota</taxon>
        <taxon>Magnetococcia</taxon>
        <taxon>Magnetococcales</taxon>
        <taxon>Candidatus Magnetaquicoccaceae</taxon>
        <taxon>Candidatus Magnetaquiglobus</taxon>
    </lineage>
</organism>
<dbReference type="PANTHER" id="PTHR43284">
    <property type="entry name" value="ASPARAGINE SYNTHETASE (GLUTAMINE-HYDROLYZING)"/>
    <property type="match status" value="1"/>
</dbReference>
<evidence type="ECO:0000256" key="3">
    <source>
        <dbReference type="ARBA" id="ARBA00012737"/>
    </source>
</evidence>
<evidence type="ECO:0000313" key="10">
    <source>
        <dbReference type="Proteomes" id="UP001628193"/>
    </source>
</evidence>
<evidence type="ECO:0000256" key="5">
    <source>
        <dbReference type="ARBA" id="ARBA00022840"/>
    </source>
</evidence>
<comment type="catalytic activity">
    <reaction evidence="7">
        <text>L-aspartate + L-glutamine + ATP + H2O = L-asparagine + L-glutamate + AMP + diphosphate + H(+)</text>
        <dbReference type="Rhea" id="RHEA:12228"/>
        <dbReference type="ChEBI" id="CHEBI:15377"/>
        <dbReference type="ChEBI" id="CHEBI:15378"/>
        <dbReference type="ChEBI" id="CHEBI:29985"/>
        <dbReference type="ChEBI" id="CHEBI:29991"/>
        <dbReference type="ChEBI" id="CHEBI:30616"/>
        <dbReference type="ChEBI" id="CHEBI:33019"/>
        <dbReference type="ChEBI" id="CHEBI:58048"/>
        <dbReference type="ChEBI" id="CHEBI:58359"/>
        <dbReference type="ChEBI" id="CHEBI:456215"/>
        <dbReference type="EC" id="6.3.5.4"/>
    </reaction>
</comment>
<comment type="similarity">
    <text evidence="2">Belongs to the asparagine synthetase family.</text>
</comment>
<evidence type="ECO:0000256" key="4">
    <source>
        <dbReference type="ARBA" id="ARBA00022741"/>
    </source>
</evidence>
<protein>
    <recommendedName>
        <fullName evidence="3">asparagine synthase (glutamine-hydrolyzing)</fullName>
        <ecNumber evidence="3">6.3.5.4</ecNumber>
    </recommendedName>
</protein>
<dbReference type="GO" id="GO:0004066">
    <property type="term" value="F:asparagine synthase (glutamine-hydrolyzing) activity"/>
    <property type="evidence" value="ECO:0007669"/>
    <property type="project" value="UniProtKB-EC"/>
</dbReference>
<dbReference type="NCBIfam" id="TIGR01536">
    <property type="entry name" value="asn_synth_AEB"/>
    <property type="match status" value="1"/>
</dbReference>
<proteinExistence type="inferred from homology"/>
<reference evidence="9 10" key="1">
    <citation type="submission" date="2024-05" db="EMBL/GenBank/DDBJ databases">
        <authorList>
            <consortium name="Candidatus Magnetaquicoccaceae bacterium FCR-1 genome sequencing consortium"/>
            <person name="Shimoshige H."/>
            <person name="Shimamura S."/>
            <person name="Taoka A."/>
            <person name="Kobayashi H."/>
            <person name="Maekawa T."/>
        </authorList>
    </citation>
    <scope>NUCLEOTIDE SEQUENCE [LARGE SCALE GENOMIC DNA]</scope>
    <source>
        <strain evidence="9 10">FCR-1</strain>
    </source>
</reference>
<dbReference type="PANTHER" id="PTHR43284:SF1">
    <property type="entry name" value="ASPARAGINE SYNTHETASE"/>
    <property type="match status" value="1"/>
</dbReference>
<dbReference type="SUPFAM" id="SSF52402">
    <property type="entry name" value="Adenine nucleotide alpha hydrolases-like"/>
    <property type="match status" value="1"/>
</dbReference>
<dbReference type="InterPro" id="IPR017932">
    <property type="entry name" value="GATase_2_dom"/>
</dbReference>
<sequence>MNPTGDRARRSPQQSNLNRTITTMCGILGTINSRWGEHLAGALETLAPRGPDARAIHHDGKAVLGHARLAVIDLEGGTQPMLSPDGRHALVFNGEIYNFQALRTELQTLGHTFTTRSDSEVLLIGYRAWGETLLPRLDGIFAFAIWDKQEQILFAARDRLGIKPLFYSTASGLIFASTLAPFFKLPGFPTRINAQALRDYLAFQTPLAPDAFLADCRQLPPAHRLRYDARTDSLELKRYWSIPRPDNAGPQTLADGIALADAALKESVARQLVSDVPLGAFLSGGIDSSLIVRYMAEAGARRMRCFSLKFNQEGFDESSHARQVARLFDCEHHELPAPSIDAHGFLAAIDDLDQPLADPSYIMTHALSALTRAHVTVALSGDGGDELFGGYPRYHDPQSAHPERFWQRWARLGVEHGVLPGALTRRTLHGRELLAYRRMELGPWPRCRKGMNRYLQPEALAACAVERTLAGWHALVDELGGELDPATQMRADLWSYLSENCLVKTDRASMAHGLEARVPMLGNPVVEAALSIPSAIHLGQGGKAVLKGLCRDVLPESIWNRPKHGFSVPLRALFQGAWRETGERLFADCERLAPFLDADASRDQWRRCLHDRGGSRRLTYTLLVLLAWLERHPGAREIA</sequence>
<keyword evidence="4" id="KW-0547">Nucleotide-binding</keyword>
<name>A0ABQ0CC18_9PROT</name>
<gene>
    <name evidence="9" type="primary">asnB_3</name>
    <name evidence="9" type="ORF">SIID45300_02581</name>
</gene>
<feature type="domain" description="Glutamine amidotransferase type-2" evidence="8">
    <location>
        <begin position="25"/>
        <end position="230"/>
    </location>
</feature>
<dbReference type="SUPFAM" id="SSF56235">
    <property type="entry name" value="N-terminal nucleophile aminohydrolases (Ntn hydrolases)"/>
    <property type="match status" value="1"/>
</dbReference>
<evidence type="ECO:0000259" key="8">
    <source>
        <dbReference type="PROSITE" id="PS51278"/>
    </source>
</evidence>
<evidence type="ECO:0000313" key="9">
    <source>
        <dbReference type="EMBL" id="GAB0058235.1"/>
    </source>
</evidence>
<evidence type="ECO:0000256" key="2">
    <source>
        <dbReference type="ARBA" id="ARBA00005752"/>
    </source>
</evidence>
<keyword evidence="10" id="KW-1185">Reference proteome</keyword>
<dbReference type="CDD" id="cd00712">
    <property type="entry name" value="AsnB"/>
    <property type="match status" value="1"/>
</dbReference>